<reference evidence="2 3" key="1">
    <citation type="submission" date="2015-09" db="EMBL/GenBank/DDBJ databases">
        <title>Bacillus cereus food isolates.</title>
        <authorList>
            <person name="Boekhorst J."/>
        </authorList>
    </citation>
    <scope>NUCLEOTIDE SEQUENCE [LARGE SCALE GENOMIC DNA]</scope>
    <source>
        <strain evidence="2 3">B4088</strain>
    </source>
</reference>
<gene>
    <name evidence="2" type="ORF">B4088_6262</name>
</gene>
<proteinExistence type="predicted"/>
<name>A0A164KLI9_BACCE</name>
<accession>A0A164KLI9</accession>
<evidence type="ECO:0000259" key="1">
    <source>
        <dbReference type="Pfam" id="PF13157"/>
    </source>
</evidence>
<dbReference type="AlphaFoldDB" id="A0A164KLI9"/>
<comment type="caution">
    <text evidence="2">The sequence shown here is derived from an EMBL/GenBank/DDBJ whole genome shotgun (WGS) entry which is preliminary data.</text>
</comment>
<organism evidence="2 3">
    <name type="scientific">Bacillus cereus</name>
    <dbReference type="NCBI Taxonomy" id="1396"/>
    <lineage>
        <taxon>Bacteria</taxon>
        <taxon>Bacillati</taxon>
        <taxon>Bacillota</taxon>
        <taxon>Bacilli</taxon>
        <taxon>Bacillales</taxon>
        <taxon>Bacillaceae</taxon>
        <taxon>Bacillus</taxon>
        <taxon>Bacillus cereus group</taxon>
    </lineage>
</organism>
<dbReference type="RefSeq" id="WP_061677848.1">
    <property type="nucleotide sequence ID" value="NZ_LJKE01000128.1"/>
</dbReference>
<dbReference type="PATRIC" id="fig|1396.535.peg.2488"/>
<dbReference type="InterPro" id="IPR025055">
    <property type="entry name" value="Ena_core"/>
</dbReference>
<dbReference type="GeneID" id="92801769"/>
<dbReference type="Pfam" id="PF13157">
    <property type="entry name" value="Enas"/>
    <property type="match status" value="1"/>
</dbReference>
<feature type="domain" description="Endospore appendages core" evidence="1">
    <location>
        <begin position="65"/>
        <end position="148"/>
    </location>
</feature>
<dbReference type="Proteomes" id="UP000076482">
    <property type="component" value="Unassembled WGS sequence"/>
</dbReference>
<evidence type="ECO:0000313" key="3">
    <source>
        <dbReference type="Proteomes" id="UP000076482"/>
    </source>
</evidence>
<evidence type="ECO:0000313" key="2">
    <source>
        <dbReference type="EMBL" id="KZD50945.1"/>
    </source>
</evidence>
<dbReference type="EMBL" id="LJKE01000128">
    <property type="protein sequence ID" value="KZD50945.1"/>
    <property type="molecule type" value="Genomic_DNA"/>
</dbReference>
<sequence length="155" mass="17064">MKPHKNIGCFAPLSIICQPICPCPPPIPPPERCDAELITNEFAGDILISNDFIPISQKQLKQTYSTVTIWKNDGVVSLSGTISIYNNRNSTSALSVQIIGSTTNIFTVLPGNTISYTGFDLLSVSIIDIPLDPSIYIEGRYCFQLTYCKSKRDCL</sequence>
<protein>
    <recommendedName>
        <fullName evidence="1">Endospore appendages core domain-containing protein</fullName>
    </recommendedName>
</protein>